<feature type="compositionally biased region" description="Basic and acidic residues" evidence="8">
    <location>
        <begin position="489"/>
        <end position="500"/>
    </location>
</feature>
<evidence type="ECO:0000256" key="8">
    <source>
        <dbReference type="SAM" id="MobiDB-lite"/>
    </source>
</evidence>
<organism evidence="10 11">
    <name type="scientific">Phrynocephalus forsythii</name>
    <dbReference type="NCBI Taxonomy" id="171643"/>
    <lineage>
        <taxon>Eukaryota</taxon>
        <taxon>Metazoa</taxon>
        <taxon>Chordata</taxon>
        <taxon>Craniata</taxon>
        <taxon>Vertebrata</taxon>
        <taxon>Euteleostomi</taxon>
        <taxon>Lepidosauria</taxon>
        <taxon>Squamata</taxon>
        <taxon>Bifurcata</taxon>
        <taxon>Unidentata</taxon>
        <taxon>Episquamata</taxon>
        <taxon>Toxicofera</taxon>
        <taxon>Iguania</taxon>
        <taxon>Acrodonta</taxon>
        <taxon>Agamidae</taxon>
        <taxon>Agaminae</taxon>
        <taxon>Phrynocephalus</taxon>
    </lineage>
</organism>
<evidence type="ECO:0000256" key="6">
    <source>
        <dbReference type="ARBA" id="ARBA00023170"/>
    </source>
</evidence>
<accession>A0A9Q0X7X5</accession>
<gene>
    <name evidence="10" type="ORF">JRQ81_010055</name>
</gene>
<dbReference type="InterPro" id="IPR003531">
    <property type="entry name" value="Hempt_rcpt_S_F1_CS"/>
</dbReference>
<evidence type="ECO:0000313" key="11">
    <source>
        <dbReference type="Proteomes" id="UP001142489"/>
    </source>
</evidence>
<dbReference type="GO" id="GO:0004896">
    <property type="term" value="F:cytokine receptor activity"/>
    <property type="evidence" value="ECO:0007669"/>
    <property type="project" value="InterPro"/>
</dbReference>
<evidence type="ECO:0000259" key="9">
    <source>
        <dbReference type="Pfam" id="PF09067"/>
    </source>
</evidence>
<evidence type="ECO:0000256" key="5">
    <source>
        <dbReference type="ARBA" id="ARBA00023136"/>
    </source>
</evidence>
<dbReference type="Pfam" id="PF09067">
    <property type="entry name" value="EpoR_lig-bind"/>
    <property type="match status" value="1"/>
</dbReference>
<feature type="compositionally biased region" description="Low complexity" evidence="8">
    <location>
        <begin position="515"/>
        <end position="527"/>
    </location>
</feature>
<dbReference type="InterPro" id="IPR013783">
    <property type="entry name" value="Ig-like_fold"/>
</dbReference>
<comment type="subcellular location">
    <subcellularLocation>
        <location evidence="1">Membrane</location>
        <topology evidence="1">Single-pass membrane protein</topology>
    </subcellularLocation>
</comment>
<keyword evidence="3" id="KW-0732">Signal</keyword>
<reference evidence="10" key="1">
    <citation type="journal article" date="2023" name="DNA Res.">
        <title>Chromosome-level genome assembly of Phrynocephalus forsythii using third-generation DNA sequencing and Hi-C analysis.</title>
        <authorList>
            <person name="Qi Y."/>
            <person name="Zhao W."/>
            <person name="Zhao Y."/>
            <person name="Niu C."/>
            <person name="Cao S."/>
            <person name="Zhang Y."/>
        </authorList>
    </citation>
    <scope>NUCLEOTIDE SEQUENCE</scope>
    <source>
        <tissue evidence="10">Muscle</tissue>
    </source>
</reference>
<dbReference type="PANTHER" id="PTHR23037">
    <property type="entry name" value="CYTOKINE RECEPTOR"/>
    <property type="match status" value="1"/>
</dbReference>
<dbReference type="EMBL" id="JAPFRF010000021">
    <property type="protein sequence ID" value="KAJ7305689.1"/>
    <property type="molecule type" value="Genomic_DNA"/>
</dbReference>
<evidence type="ECO:0000256" key="1">
    <source>
        <dbReference type="ARBA" id="ARBA00004167"/>
    </source>
</evidence>
<feature type="region of interest" description="Disordered" evidence="8">
    <location>
        <begin position="361"/>
        <end position="388"/>
    </location>
</feature>
<evidence type="ECO:0000256" key="4">
    <source>
        <dbReference type="ARBA" id="ARBA00022989"/>
    </source>
</evidence>
<keyword evidence="2" id="KW-0812">Transmembrane</keyword>
<protein>
    <recommendedName>
        <fullName evidence="9">Growth hormone/erythropoietin receptor ligand binding domain-containing protein</fullName>
    </recommendedName>
</protein>
<keyword evidence="11" id="KW-1185">Reference proteome</keyword>
<evidence type="ECO:0000256" key="7">
    <source>
        <dbReference type="ARBA" id="ARBA00023180"/>
    </source>
</evidence>
<evidence type="ECO:0000256" key="2">
    <source>
        <dbReference type="ARBA" id="ARBA00022692"/>
    </source>
</evidence>
<proteinExistence type="predicted"/>
<name>A0A9Q0X7X5_9SAUR</name>
<dbReference type="InterPro" id="IPR015152">
    <property type="entry name" value="Growth/epo_recpt_lig-bind"/>
</dbReference>
<comment type="caution">
    <text evidence="10">The sequence shown here is derived from an EMBL/GenBank/DDBJ whole genome shotgun (WGS) entry which is preliminary data.</text>
</comment>
<feature type="compositionally biased region" description="Basic residues" evidence="8">
    <location>
        <begin position="619"/>
        <end position="629"/>
    </location>
</feature>
<dbReference type="Proteomes" id="UP001142489">
    <property type="component" value="Unassembled WGS sequence"/>
</dbReference>
<feature type="domain" description="Growth hormone/erythropoietin receptor ligand binding" evidence="9">
    <location>
        <begin position="47"/>
        <end position="128"/>
    </location>
</feature>
<evidence type="ECO:0000313" key="10">
    <source>
        <dbReference type="EMBL" id="KAJ7305689.1"/>
    </source>
</evidence>
<dbReference type="PROSITE" id="PS01355">
    <property type="entry name" value="HEMATOPO_REC_S_F1"/>
    <property type="match status" value="1"/>
</dbReference>
<feature type="region of interest" description="Disordered" evidence="8">
    <location>
        <begin position="489"/>
        <end position="578"/>
    </location>
</feature>
<dbReference type="AlphaFoldDB" id="A0A9Q0X7X5"/>
<dbReference type="InterPro" id="IPR036116">
    <property type="entry name" value="FN3_sf"/>
</dbReference>
<keyword evidence="5" id="KW-0472">Membrane</keyword>
<keyword evidence="4" id="KW-1133">Transmembrane helix</keyword>
<dbReference type="SUPFAM" id="SSF49265">
    <property type="entry name" value="Fibronectin type III"/>
    <property type="match status" value="2"/>
</dbReference>
<evidence type="ECO:0000256" key="3">
    <source>
        <dbReference type="ARBA" id="ARBA00022729"/>
    </source>
</evidence>
<dbReference type="PANTHER" id="PTHR23037:SF32">
    <property type="entry name" value="INTERLEUKIN-4 RECEPTOR SUBUNIT ALPHA"/>
    <property type="match status" value="1"/>
</dbReference>
<keyword evidence="7" id="KW-0325">Glycoprotein</keyword>
<keyword evidence="6" id="KW-0675">Receptor</keyword>
<dbReference type="OrthoDB" id="9050077at2759"/>
<dbReference type="Gene3D" id="2.60.40.10">
    <property type="entry name" value="Immunoglobulins"/>
    <property type="match status" value="2"/>
</dbReference>
<sequence length="775" mass="83574">MGSCGSLWPKWRWLGVGKGKGKGASPALEGPRWLLNRVLPPLFPDVPPKDTQPSCYTDGASGLVCCWEADPLANCTEVFQLRYRISASRLGNTQECPLQSERGPRAASWCTCAIPTTVFRNAQYHFVLERTTAQNKTIAWQATKDAWNLEVKPRRLVNLTVAKRSRSFLLTWKMDYEVNNILYITKRNYEVAYWPRGQQGKLHKCPGRDQVCCSSGCWTPDREPPCPAKIKPFADISSSYEIYADQLVPGSEYMASVRYRLELWGNLWSEWSSPCSWHNDLELGSEHWQDIIPWVCVPVVAAILACYLCLGRLKKWQDSIPHPIVVTAGEQISSPIFQRKERKSFLHSVKALLCYLCNRSGRGSQGRRSPVPAQMAQEKVRKKGTPAGREQVLCPETPLIAPSPIVYNCGTGTEPPTGPEERLGRLHLPHADAVASLFSNAVSDGLGSGASTGLEVWPEDREEPWGDCPLQAPENTPRVPVFLPKAGLDAHHAQDGRATREASPVPGNQSSRVEAPVASAQVASPAPKQGPRCGPPASEEVPQSLLAPHKPPTAQGGAVFHQCASLGPDGQTGGIPPTSSGYKSFCSLSQATTPEAWAEGPFLPGGDQAQLPGSGAGGSHHHPHVHRSLGHGSLQSTLQGRQDLPWVSPGQVALATPLQADSCQDTPGGTSHPPALPLPGYRSLASLLLRNGTEGMYPSGLDLESPYKPLLTIMRSGPTEPPTPGGGILLGPGLPGKTTGVPAWPAVLWEASLDLSTRAELVADDLAGDNGLDCT</sequence>
<dbReference type="GO" id="GO:0009897">
    <property type="term" value="C:external side of plasma membrane"/>
    <property type="evidence" value="ECO:0007669"/>
    <property type="project" value="TreeGrafter"/>
</dbReference>
<feature type="region of interest" description="Disordered" evidence="8">
    <location>
        <begin position="597"/>
        <end position="632"/>
    </location>
</feature>